<dbReference type="InterPro" id="IPR025619">
    <property type="entry name" value="YlzJ"/>
</dbReference>
<reference evidence="1" key="1">
    <citation type="submission" date="2023-06" db="EMBL/GenBank/DDBJ databases">
        <title>A Treasure from Seagulls: Isolation and Description of Aciduricobacillus qingdaonensis gen. nov., sp. nov., a Rare Obligately Uric Acid-utilizing Member in the Family Bacillaceae.</title>
        <authorList>
            <person name="Liu W."/>
            <person name="Wang B."/>
        </authorList>
    </citation>
    <scope>NUCLEOTIDE SEQUENCE</scope>
    <source>
        <strain evidence="1">44XB</strain>
    </source>
</reference>
<dbReference type="RefSeq" id="WP_348029609.1">
    <property type="nucleotide sequence ID" value="NZ_CP129113.1"/>
</dbReference>
<evidence type="ECO:0000313" key="1">
    <source>
        <dbReference type="EMBL" id="WLV25815.1"/>
    </source>
</evidence>
<protein>
    <submittedName>
        <fullName evidence="1">YlzJ-like family protein</fullName>
    </submittedName>
</protein>
<organism evidence="1 2">
    <name type="scientific">Aciduricibacillus chroicocephali</name>
    <dbReference type="NCBI Taxonomy" id="3054939"/>
    <lineage>
        <taxon>Bacteria</taxon>
        <taxon>Bacillati</taxon>
        <taxon>Bacillota</taxon>
        <taxon>Bacilli</taxon>
        <taxon>Bacillales</taxon>
        <taxon>Bacillaceae</taxon>
        <taxon>Aciduricibacillus</taxon>
    </lineage>
</organism>
<dbReference type="Pfam" id="PF14035">
    <property type="entry name" value="YlzJ"/>
    <property type="match status" value="1"/>
</dbReference>
<dbReference type="EMBL" id="CP129113">
    <property type="protein sequence ID" value="WLV25815.1"/>
    <property type="molecule type" value="Genomic_DNA"/>
</dbReference>
<accession>A0ABY9KYC9</accession>
<evidence type="ECO:0000313" key="2">
    <source>
        <dbReference type="Proteomes" id="UP001180087"/>
    </source>
</evidence>
<proteinExistence type="predicted"/>
<sequence length="67" mass="7585">MILYTPLSATDIFPVEQANRSELINCNGRQMLARNLENGSYEIEQLLSTDPHDFMHADYMPGNVLKG</sequence>
<keyword evidence="2" id="KW-1185">Reference proteome</keyword>
<gene>
    <name evidence="1" type="ORF">QR721_06310</name>
</gene>
<name>A0ABY9KYC9_9BACI</name>
<dbReference type="Proteomes" id="UP001180087">
    <property type="component" value="Chromosome"/>
</dbReference>